<organism evidence="2">
    <name type="scientific">Timema poppense</name>
    <name type="common">Walking stick</name>
    <dbReference type="NCBI Taxonomy" id="170557"/>
    <lineage>
        <taxon>Eukaryota</taxon>
        <taxon>Metazoa</taxon>
        <taxon>Ecdysozoa</taxon>
        <taxon>Arthropoda</taxon>
        <taxon>Hexapoda</taxon>
        <taxon>Insecta</taxon>
        <taxon>Pterygota</taxon>
        <taxon>Neoptera</taxon>
        <taxon>Polyneoptera</taxon>
        <taxon>Phasmatodea</taxon>
        <taxon>Timematodea</taxon>
        <taxon>Timematoidea</taxon>
        <taxon>Timematidae</taxon>
        <taxon>Timema</taxon>
    </lineage>
</organism>
<evidence type="ECO:0000313" key="2">
    <source>
        <dbReference type="EMBL" id="CAD7402413.1"/>
    </source>
</evidence>
<dbReference type="Gene3D" id="3.10.10.10">
    <property type="entry name" value="HIV Type 1 Reverse Transcriptase, subunit A, domain 1"/>
    <property type="match status" value="1"/>
</dbReference>
<dbReference type="InterPro" id="IPR012337">
    <property type="entry name" value="RNaseH-like_sf"/>
</dbReference>
<evidence type="ECO:0000259" key="1">
    <source>
        <dbReference type="PROSITE" id="PS50994"/>
    </source>
</evidence>
<reference evidence="2" key="1">
    <citation type="submission" date="2020-11" db="EMBL/GenBank/DDBJ databases">
        <authorList>
            <person name="Tran Van P."/>
        </authorList>
    </citation>
    <scope>NUCLEOTIDE SEQUENCE</scope>
</reference>
<dbReference type="GO" id="GO:0015074">
    <property type="term" value="P:DNA integration"/>
    <property type="evidence" value="ECO:0007669"/>
    <property type="project" value="InterPro"/>
</dbReference>
<dbReference type="PANTHER" id="PTHR37984">
    <property type="entry name" value="PROTEIN CBG26694"/>
    <property type="match status" value="1"/>
</dbReference>
<dbReference type="AlphaFoldDB" id="A0A7R9CUF3"/>
<protein>
    <recommendedName>
        <fullName evidence="1">Integrase catalytic domain-containing protein</fullName>
    </recommendedName>
</protein>
<dbReference type="PROSITE" id="PS50994">
    <property type="entry name" value="INTEGRASE"/>
    <property type="match status" value="1"/>
</dbReference>
<dbReference type="GO" id="GO:0003676">
    <property type="term" value="F:nucleic acid binding"/>
    <property type="evidence" value="ECO:0007669"/>
    <property type="project" value="InterPro"/>
</dbReference>
<dbReference type="GO" id="GO:0071897">
    <property type="term" value="P:DNA biosynthetic process"/>
    <property type="evidence" value="ECO:0007669"/>
    <property type="project" value="UniProtKB-ARBA"/>
</dbReference>
<sequence length="324" mass="37204">MEHIENMLEKGIARRSKSPYTSPAFLVGRPGQEPRMVIDYRANNPVADSLSRMFEEPNDSGNAEMKAELQDRDIKCEVCLRAKPARESPKFVWMAPLRVATSNSVVDALNATLFRSFGYPHILVSDNASQLTSKIFEDMCFNNGIKHVTTTPYYPQPSHVEKFHWNLKATLIGFHHVHHKDWDKNLMPLQIAFNSAVHDSHRKTPTSLMLGHDLLSPIKLRWEIRLGTLEDQSDRYIEVEWGEALCQLKKHRARYDAGRYPVSYKVRDKVVYELHNYNKAIDGKTAKFDYRWSAPTIISKFLTPVTVQLMDPVTGLATRRAHVT</sequence>
<dbReference type="InterPro" id="IPR001584">
    <property type="entry name" value="Integrase_cat-core"/>
</dbReference>
<dbReference type="InterPro" id="IPR036397">
    <property type="entry name" value="RNaseH_sf"/>
</dbReference>
<proteinExistence type="predicted"/>
<accession>A0A7R9CUF3</accession>
<dbReference type="SUPFAM" id="SSF53098">
    <property type="entry name" value="Ribonuclease H-like"/>
    <property type="match status" value="1"/>
</dbReference>
<feature type="domain" description="Integrase catalytic" evidence="1">
    <location>
        <begin position="53"/>
        <end position="213"/>
    </location>
</feature>
<dbReference type="PANTHER" id="PTHR37984:SF15">
    <property type="entry name" value="INTEGRASE CATALYTIC DOMAIN-CONTAINING PROTEIN"/>
    <property type="match status" value="1"/>
</dbReference>
<dbReference type="Pfam" id="PF00665">
    <property type="entry name" value="rve"/>
    <property type="match status" value="1"/>
</dbReference>
<dbReference type="Gene3D" id="3.30.420.10">
    <property type="entry name" value="Ribonuclease H-like superfamily/Ribonuclease H"/>
    <property type="match status" value="1"/>
</dbReference>
<name>A0A7R9CUF3_TIMPO</name>
<dbReference type="SUPFAM" id="SSF56672">
    <property type="entry name" value="DNA/RNA polymerases"/>
    <property type="match status" value="1"/>
</dbReference>
<dbReference type="InterPro" id="IPR050951">
    <property type="entry name" value="Retrovirus_Pol_polyprotein"/>
</dbReference>
<dbReference type="GO" id="GO:0042575">
    <property type="term" value="C:DNA polymerase complex"/>
    <property type="evidence" value="ECO:0007669"/>
    <property type="project" value="UniProtKB-ARBA"/>
</dbReference>
<dbReference type="EMBL" id="OD001567">
    <property type="protein sequence ID" value="CAD7402413.1"/>
    <property type="molecule type" value="Genomic_DNA"/>
</dbReference>
<gene>
    <name evidence="2" type="ORF">TPSB3V08_LOCUS3569</name>
</gene>
<dbReference type="InterPro" id="IPR043502">
    <property type="entry name" value="DNA/RNA_pol_sf"/>
</dbReference>